<dbReference type="EMBL" id="JXXR01000010">
    <property type="protein sequence ID" value="KJY73926.1"/>
    <property type="molecule type" value="Genomic_DNA"/>
</dbReference>
<protein>
    <submittedName>
        <fullName evidence="1">Membrane protein</fullName>
    </submittedName>
</protein>
<dbReference type="AlphaFoldDB" id="A0A837G879"/>
<organism evidence="1">
    <name type="scientific">Vibrio coralliilyticus</name>
    <dbReference type="NCBI Taxonomy" id="190893"/>
    <lineage>
        <taxon>Bacteria</taxon>
        <taxon>Pseudomonadati</taxon>
        <taxon>Pseudomonadota</taxon>
        <taxon>Gammaproteobacteria</taxon>
        <taxon>Vibrionales</taxon>
        <taxon>Vibrionaceae</taxon>
        <taxon>Vibrio</taxon>
    </lineage>
</organism>
<gene>
    <name evidence="1" type="ORF">TW71_09445</name>
</gene>
<dbReference type="RefSeq" id="WP_045985700.1">
    <property type="nucleotide sequence ID" value="NZ_CP016557.1"/>
</dbReference>
<evidence type="ECO:0000313" key="1">
    <source>
        <dbReference type="EMBL" id="KJY73926.1"/>
    </source>
</evidence>
<proteinExistence type="predicted"/>
<sequence>MKNWIRTIHKAAALSGFMMILSFFTSTLYMELFGSLAQIASVKTYIFYAIWFLIPTMALAGITGAKMAPKVTRGPIAAKKKRMPFIALNGLLVLTPAAIYLHYLANAGQFNSTFYIVQIIELIAGFTNLILMSMSIRDVMKLKKPAQLA</sequence>
<comment type="caution">
    <text evidence="1">The sequence shown here is derived from an EMBL/GenBank/DDBJ whole genome shotgun (WGS) entry which is preliminary data.</text>
</comment>
<accession>A0A837G879</accession>
<reference evidence="1" key="1">
    <citation type="journal article" date="2015" name="BMC Genomics">
        <title>Genome mining reveals unlocked bioactive potential of marine Gram-negative bacteria.</title>
        <authorList>
            <person name="Machado H."/>
            <person name="Sonnenschein E.C."/>
            <person name="Melchiorsen J."/>
            <person name="Gram L."/>
        </authorList>
    </citation>
    <scope>NUCLEOTIDE SEQUENCE</scope>
    <source>
        <strain evidence="1">S2052</strain>
    </source>
</reference>
<name>A0A837G879_9VIBR</name>